<evidence type="ECO:0000259" key="1">
    <source>
        <dbReference type="Pfam" id="PF22939"/>
    </source>
</evidence>
<gene>
    <name evidence="2" type="ORF">BS50DRAFT_477025</name>
</gene>
<dbReference type="Proteomes" id="UP000240883">
    <property type="component" value="Unassembled WGS sequence"/>
</dbReference>
<evidence type="ECO:0000313" key="3">
    <source>
        <dbReference type="Proteomes" id="UP000240883"/>
    </source>
</evidence>
<dbReference type="PANTHER" id="PTHR10039">
    <property type="entry name" value="AMELOGENIN"/>
    <property type="match status" value="1"/>
</dbReference>
<accession>A0A2T2N6Q0</accession>
<sequence>KDTKKKVRSALDRLSRGADALKEAYDGAIERIEGQLPGRAARAKSVLSWISCAQRQLTTGELCHALAVERDESELDEDNVPDVEELVSVCAGLVTVDEESNVIRLVHYTTQDYLEGIRETWNPEAQHKIAATCLTYLCFDKFTSGSCRSDAELESRLEQDLFLDYSA</sequence>
<feature type="non-terminal residue" evidence="2">
    <location>
        <position position="167"/>
    </location>
</feature>
<feature type="domain" description="GPI inositol-deacylase winged helix" evidence="1">
    <location>
        <begin position="41"/>
        <end position="114"/>
    </location>
</feature>
<evidence type="ECO:0000313" key="2">
    <source>
        <dbReference type="EMBL" id="PSN61089.1"/>
    </source>
</evidence>
<keyword evidence="3" id="KW-1185">Reference proteome</keyword>
<feature type="non-terminal residue" evidence="2">
    <location>
        <position position="1"/>
    </location>
</feature>
<name>A0A2T2N6Q0_CORCC</name>
<dbReference type="STRING" id="1448308.A0A2T2N6Q0"/>
<dbReference type="AlphaFoldDB" id="A0A2T2N6Q0"/>
<protein>
    <recommendedName>
        <fullName evidence="1">GPI inositol-deacylase winged helix domain-containing protein</fullName>
    </recommendedName>
</protein>
<dbReference type="OrthoDB" id="195446at2759"/>
<dbReference type="Pfam" id="PF22939">
    <property type="entry name" value="WHD_GPIID"/>
    <property type="match status" value="1"/>
</dbReference>
<dbReference type="PANTHER" id="PTHR10039:SF15">
    <property type="entry name" value="NACHT DOMAIN-CONTAINING PROTEIN"/>
    <property type="match status" value="1"/>
</dbReference>
<dbReference type="InterPro" id="IPR054471">
    <property type="entry name" value="GPIID_WHD"/>
</dbReference>
<proteinExistence type="predicted"/>
<organism evidence="2 3">
    <name type="scientific">Corynespora cassiicola Philippines</name>
    <dbReference type="NCBI Taxonomy" id="1448308"/>
    <lineage>
        <taxon>Eukaryota</taxon>
        <taxon>Fungi</taxon>
        <taxon>Dikarya</taxon>
        <taxon>Ascomycota</taxon>
        <taxon>Pezizomycotina</taxon>
        <taxon>Dothideomycetes</taxon>
        <taxon>Pleosporomycetidae</taxon>
        <taxon>Pleosporales</taxon>
        <taxon>Corynesporascaceae</taxon>
        <taxon>Corynespora</taxon>
    </lineage>
</organism>
<dbReference type="EMBL" id="KZ678146">
    <property type="protein sequence ID" value="PSN61089.1"/>
    <property type="molecule type" value="Genomic_DNA"/>
</dbReference>
<reference evidence="2 3" key="1">
    <citation type="journal article" date="2018" name="Front. Microbiol.">
        <title>Genome-Wide Analysis of Corynespora cassiicola Leaf Fall Disease Putative Effectors.</title>
        <authorList>
            <person name="Lopez D."/>
            <person name="Ribeiro S."/>
            <person name="Label P."/>
            <person name="Fumanal B."/>
            <person name="Venisse J.S."/>
            <person name="Kohler A."/>
            <person name="de Oliveira R.R."/>
            <person name="Labutti K."/>
            <person name="Lipzen A."/>
            <person name="Lail K."/>
            <person name="Bauer D."/>
            <person name="Ohm R.A."/>
            <person name="Barry K.W."/>
            <person name="Spatafora J."/>
            <person name="Grigoriev I.V."/>
            <person name="Martin F.M."/>
            <person name="Pujade-Renaud V."/>
        </authorList>
    </citation>
    <scope>NUCLEOTIDE SEQUENCE [LARGE SCALE GENOMIC DNA]</scope>
    <source>
        <strain evidence="2 3">Philippines</strain>
    </source>
</reference>